<keyword evidence="1" id="KW-1133">Transmembrane helix</keyword>
<evidence type="ECO:0000256" key="1">
    <source>
        <dbReference type="SAM" id="Phobius"/>
    </source>
</evidence>
<dbReference type="Pfam" id="PF04024">
    <property type="entry name" value="PspC"/>
    <property type="match status" value="1"/>
</dbReference>
<dbReference type="Proteomes" id="UP000199527">
    <property type="component" value="Unassembled WGS sequence"/>
</dbReference>
<feature type="transmembrane region" description="Helical" evidence="1">
    <location>
        <begin position="12"/>
        <end position="31"/>
    </location>
</feature>
<keyword evidence="1" id="KW-0472">Membrane</keyword>
<keyword evidence="4" id="KW-1185">Reference proteome</keyword>
<keyword evidence="1" id="KW-0812">Transmembrane</keyword>
<sequence length="66" mass="7671">MSSRLMRDPAKGWVAGLFAGLCEHWGLNLFWCRVVFAVYLMIEPVSATLIYIVASLLMPKRRCRYY</sequence>
<proteinExistence type="predicted"/>
<dbReference type="OrthoDB" id="6401187at2"/>
<evidence type="ECO:0000313" key="3">
    <source>
        <dbReference type="EMBL" id="SDI67820.1"/>
    </source>
</evidence>
<evidence type="ECO:0000259" key="2">
    <source>
        <dbReference type="Pfam" id="PF04024"/>
    </source>
</evidence>
<accession>A0A1G8MKI4</accession>
<reference evidence="4" key="1">
    <citation type="submission" date="2016-10" db="EMBL/GenBank/DDBJ databases">
        <authorList>
            <person name="Varghese N."/>
            <person name="Submissions S."/>
        </authorList>
    </citation>
    <scope>NUCLEOTIDE SEQUENCE [LARGE SCALE GENOMIC DNA]</scope>
    <source>
        <strain evidence="4">DSM 23317</strain>
    </source>
</reference>
<name>A0A1G8MKI4_9GAMM</name>
<dbReference type="AlphaFoldDB" id="A0A1G8MKI4"/>
<organism evidence="3 4">
    <name type="scientific">Ferrimonas sediminum</name>
    <dbReference type="NCBI Taxonomy" id="718193"/>
    <lineage>
        <taxon>Bacteria</taxon>
        <taxon>Pseudomonadati</taxon>
        <taxon>Pseudomonadota</taxon>
        <taxon>Gammaproteobacteria</taxon>
        <taxon>Alteromonadales</taxon>
        <taxon>Ferrimonadaceae</taxon>
        <taxon>Ferrimonas</taxon>
    </lineage>
</organism>
<feature type="transmembrane region" description="Helical" evidence="1">
    <location>
        <begin position="37"/>
        <end position="58"/>
    </location>
</feature>
<evidence type="ECO:0000313" key="4">
    <source>
        <dbReference type="Proteomes" id="UP000199527"/>
    </source>
</evidence>
<gene>
    <name evidence="3" type="ORF">SAMN04488540_102392</name>
</gene>
<dbReference type="RefSeq" id="WP_028114405.1">
    <property type="nucleotide sequence ID" value="NZ_FNEM01000002.1"/>
</dbReference>
<protein>
    <submittedName>
        <fullName evidence="3">Phage shock protein PspC (Stress-responsive transcriptional regulator)</fullName>
    </submittedName>
</protein>
<dbReference type="EMBL" id="FNEM01000002">
    <property type="protein sequence ID" value="SDI67820.1"/>
    <property type="molecule type" value="Genomic_DNA"/>
</dbReference>
<feature type="domain" description="Phage shock protein PspC N-terminal" evidence="2">
    <location>
        <begin position="4"/>
        <end position="60"/>
    </location>
</feature>
<dbReference type="InterPro" id="IPR007168">
    <property type="entry name" value="Phageshock_PspC_N"/>
</dbReference>